<feature type="transmembrane region" description="Helical" evidence="1">
    <location>
        <begin position="12"/>
        <end position="31"/>
    </location>
</feature>
<evidence type="ECO:0000256" key="1">
    <source>
        <dbReference type="SAM" id="Phobius"/>
    </source>
</evidence>
<keyword evidence="1" id="KW-0472">Membrane</keyword>
<protein>
    <submittedName>
        <fullName evidence="2">Uncharacterized protein</fullName>
    </submittedName>
</protein>
<proteinExistence type="predicted"/>
<sequence>MTRTNREMVQIFLRFCALVPGACCFSCRYALGTLFGPPALVSLHDSILERVLALWTPVTFFVC</sequence>
<gene>
    <name evidence="2" type="ORF">SEVIR_2G035866v2</name>
</gene>
<organism evidence="2 3">
    <name type="scientific">Setaria viridis</name>
    <name type="common">Green bristlegrass</name>
    <name type="synonym">Setaria italica subsp. viridis</name>
    <dbReference type="NCBI Taxonomy" id="4556"/>
    <lineage>
        <taxon>Eukaryota</taxon>
        <taxon>Viridiplantae</taxon>
        <taxon>Streptophyta</taxon>
        <taxon>Embryophyta</taxon>
        <taxon>Tracheophyta</taxon>
        <taxon>Spermatophyta</taxon>
        <taxon>Magnoliopsida</taxon>
        <taxon>Liliopsida</taxon>
        <taxon>Poales</taxon>
        <taxon>Poaceae</taxon>
        <taxon>PACMAD clade</taxon>
        <taxon>Panicoideae</taxon>
        <taxon>Panicodae</taxon>
        <taxon>Paniceae</taxon>
        <taxon>Cenchrinae</taxon>
        <taxon>Setaria</taxon>
    </lineage>
</organism>
<keyword evidence="3" id="KW-1185">Reference proteome</keyword>
<dbReference type="Proteomes" id="UP000298652">
    <property type="component" value="Chromosome 2"/>
</dbReference>
<evidence type="ECO:0000313" key="2">
    <source>
        <dbReference type="EMBL" id="TKW30425.1"/>
    </source>
</evidence>
<keyword evidence="1" id="KW-0812">Transmembrane</keyword>
<evidence type="ECO:0000313" key="3">
    <source>
        <dbReference type="Proteomes" id="UP000298652"/>
    </source>
</evidence>
<dbReference type="AlphaFoldDB" id="A0A4U6VNH4"/>
<keyword evidence="1" id="KW-1133">Transmembrane helix</keyword>
<dbReference type="Gramene" id="TKW30425">
    <property type="protein sequence ID" value="TKW30425"/>
    <property type="gene ID" value="SEVIR_2G035866v2"/>
</dbReference>
<accession>A0A4U6VNH4</accession>
<name>A0A4U6VNH4_SETVI</name>
<dbReference type="EMBL" id="CM016553">
    <property type="protein sequence ID" value="TKW30425.1"/>
    <property type="molecule type" value="Genomic_DNA"/>
</dbReference>
<reference evidence="2" key="1">
    <citation type="submission" date="2019-03" db="EMBL/GenBank/DDBJ databases">
        <title>WGS assembly of Setaria viridis.</title>
        <authorList>
            <person name="Huang P."/>
            <person name="Jenkins J."/>
            <person name="Grimwood J."/>
            <person name="Barry K."/>
            <person name="Healey A."/>
            <person name="Mamidi S."/>
            <person name="Sreedasyam A."/>
            <person name="Shu S."/>
            <person name="Feldman M."/>
            <person name="Wu J."/>
            <person name="Yu Y."/>
            <person name="Chen C."/>
            <person name="Johnson J."/>
            <person name="Rokhsar D."/>
            <person name="Baxter I."/>
            <person name="Schmutz J."/>
            <person name="Brutnell T."/>
            <person name="Kellogg E."/>
        </authorList>
    </citation>
    <scope>NUCLEOTIDE SEQUENCE [LARGE SCALE GENOMIC DNA]</scope>
</reference>